<dbReference type="AlphaFoldDB" id="A0A9N8W4N2"/>
<reference evidence="1" key="1">
    <citation type="submission" date="2021-06" db="EMBL/GenBank/DDBJ databases">
        <authorList>
            <person name="Kallberg Y."/>
            <person name="Tangrot J."/>
            <person name="Rosling A."/>
        </authorList>
    </citation>
    <scope>NUCLEOTIDE SEQUENCE</scope>
    <source>
        <strain evidence="1">87-6 pot B 2015</strain>
    </source>
</reference>
<gene>
    <name evidence="1" type="ORF">FMOSSE_LOCUS2815</name>
</gene>
<dbReference type="EMBL" id="CAJVPP010000382">
    <property type="protein sequence ID" value="CAG8477095.1"/>
    <property type="molecule type" value="Genomic_DNA"/>
</dbReference>
<keyword evidence="2" id="KW-1185">Reference proteome</keyword>
<comment type="caution">
    <text evidence="1">The sequence shown here is derived from an EMBL/GenBank/DDBJ whole genome shotgun (WGS) entry which is preliminary data.</text>
</comment>
<evidence type="ECO:0000313" key="2">
    <source>
        <dbReference type="Proteomes" id="UP000789375"/>
    </source>
</evidence>
<dbReference type="Proteomes" id="UP000789375">
    <property type="component" value="Unassembled WGS sequence"/>
</dbReference>
<protein>
    <submittedName>
        <fullName evidence="1">8255_t:CDS:1</fullName>
    </submittedName>
</protein>
<organism evidence="1 2">
    <name type="scientific">Funneliformis mosseae</name>
    <name type="common">Endomycorrhizal fungus</name>
    <name type="synonym">Glomus mosseae</name>
    <dbReference type="NCBI Taxonomy" id="27381"/>
    <lineage>
        <taxon>Eukaryota</taxon>
        <taxon>Fungi</taxon>
        <taxon>Fungi incertae sedis</taxon>
        <taxon>Mucoromycota</taxon>
        <taxon>Glomeromycotina</taxon>
        <taxon>Glomeromycetes</taxon>
        <taxon>Glomerales</taxon>
        <taxon>Glomeraceae</taxon>
        <taxon>Funneliformis</taxon>
    </lineage>
</organism>
<name>A0A9N8W4N2_FUNMO</name>
<evidence type="ECO:0000313" key="1">
    <source>
        <dbReference type="EMBL" id="CAG8477095.1"/>
    </source>
</evidence>
<sequence length="58" mass="6499">MSSNKAIKKVLKGKKIIARPSVEHRKPVGYNESLLSSYTEVQRTSNCKECVITLSMDT</sequence>
<proteinExistence type="predicted"/>
<accession>A0A9N8W4N2</accession>